<dbReference type="KEGG" id="fbm:MQE35_05935"/>
<dbReference type="Gene3D" id="2.60.40.3140">
    <property type="match status" value="1"/>
</dbReference>
<evidence type="ECO:0000313" key="4">
    <source>
        <dbReference type="Proteomes" id="UP000831290"/>
    </source>
</evidence>
<organism evidence="3 4">
    <name type="scientific">Abyssalbus ytuae</name>
    <dbReference type="NCBI Taxonomy" id="2926907"/>
    <lineage>
        <taxon>Bacteria</taxon>
        <taxon>Pseudomonadati</taxon>
        <taxon>Bacteroidota</taxon>
        <taxon>Flavobacteriia</taxon>
        <taxon>Flavobacteriales</taxon>
        <taxon>Flavobacteriaceae</taxon>
        <taxon>Abyssalbus</taxon>
    </lineage>
</organism>
<gene>
    <name evidence="3" type="ORF">MQE35_05935</name>
</gene>
<feature type="signal peptide" evidence="1">
    <location>
        <begin position="1"/>
        <end position="21"/>
    </location>
</feature>
<feature type="domain" description="DUF3857" evidence="2">
    <location>
        <begin position="64"/>
        <end position="208"/>
    </location>
</feature>
<feature type="chain" id="PRO_5039113091" evidence="1">
    <location>
        <begin position="22"/>
        <end position="635"/>
    </location>
</feature>
<keyword evidence="4" id="KW-1185">Reference proteome</keyword>
<evidence type="ECO:0000313" key="3">
    <source>
        <dbReference type="EMBL" id="UOB18832.1"/>
    </source>
</evidence>
<evidence type="ECO:0000259" key="2">
    <source>
        <dbReference type="Pfam" id="PF12969"/>
    </source>
</evidence>
<reference evidence="3" key="1">
    <citation type="submission" date="2022-03" db="EMBL/GenBank/DDBJ databases">
        <title>Description of Abyssus ytuae gen. nov., sp. nov., a novel member of the family Flavobacteriaceae isolated from the sediment of Mariana Trench.</title>
        <authorList>
            <person name="Zhang J."/>
            <person name="Xu X."/>
        </authorList>
    </citation>
    <scope>NUCLEOTIDE SEQUENCE</scope>
    <source>
        <strain evidence="3">MT3330</strain>
    </source>
</reference>
<dbReference type="Pfam" id="PF12969">
    <property type="entry name" value="DUF3857"/>
    <property type="match status" value="1"/>
</dbReference>
<keyword evidence="1" id="KW-0732">Signal</keyword>
<dbReference type="EMBL" id="CP094358">
    <property type="protein sequence ID" value="UOB18832.1"/>
    <property type="molecule type" value="Genomic_DNA"/>
</dbReference>
<dbReference type="Proteomes" id="UP000831290">
    <property type="component" value="Chromosome"/>
</dbReference>
<dbReference type="Gene3D" id="2.60.120.1130">
    <property type="match status" value="1"/>
</dbReference>
<name>A0A9E7A0S3_9FLAO</name>
<evidence type="ECO:0000256" key="1">
    <source>
        <dbReference type="SAM" id="SignalP"/>
    </source>
</evidence>
<dbReference type="RefSeq" id="WP_255845449.1">
    <property type="nucleotide sequence ID" value="NZ_CP094358.1"/>
</dbReference>
<dbReference type="AlphaFoldDB" id="A0A9E7A0S3"/>
<accession>A0A9E7A0S3</accession>
<dbReference type="InterPro" id="IPR024618">
    <property type="entry name" value="DUF3857"/>
</dbReference>
<dbReference type="Gene3D" id="3.10.620.30">
    <property type="match status" value="1"/>
</dbReference>
<proteinExistence type="predicted"/>
<protein>
    <submittedName>
        <fullName evidence="3">DUF3858 domain-containing protein</fullName>
    </submittedName>
</protein>
<sequence length="635" mass="72014">MNIKQLLVLGCFLALSSFSWSQYENRIQSANIPAELTKNANAVVRLDELTYKVVSESEIYLIRDRIVTVLNKAGEKHLNAFINLENGLEVMEMDAVVYDANGTELEKFKKKSFAEKDAYPNYPAQKILKIPYEGSKFPYTVHFSYTVKSANTAFIPEYFLIEDYGVSVESASCRINYDGDKIAVSVNENNLEAHLVKKYQIKGNLTYSVLHREAMVHESLSPEFNALMPSVQFALGKFSFKDKKGDATSCSKYGMWYYDTVLAGIDKLPPATATKINTLGGALNTITDKARLVHEFVKDNFEYIEISASTNNFQPLPAEQTDKLKKGDSKDLANYTRALLKVLGVESYLAFARAGIDKVNIKKEFPSVTQSNHALLYVMDGSNVIWLDYYDKKLPFNYLSTYLDDRDVLVMKPGAGEIVRTPKSDQSVSYKKTKAEYHLSSLGDIRGKVTVKTGGLKYGEHAKLTTGSRDEVIKNYKEVSWKNINNVVINNFSLTDNNNFELTEEVDISGPGYGSFSNNMIFFTVNAFNKNINELERYPERKLPLKIQRGFTEEDEYIIHLPSGYSIASLPKNKVIENKYGNYNASFSKVDNSTLVYKRKLLINEGEYGVEDYKFYRSFLNQVSFIDDTQLELHK</sequence>